<reference evidence="2 3" key="1">
    <citation type="submission" date="2020-08" db="EMBL/GenBank/DDBJ databases">
        <title>Bridging the membrane lipid divide: bacteria of the FCB group superphylum have the potential to synthesize archaeal ether lipids.</title>
        <authorList>
            <person name="Villanueva L."/>
            <person name="Von Meijenfeldt F.A.B."/>
            <person name="Westbye A.B."/>
            <person name="Yadav S."/>
            <person name="Hopmans E.C."/>
            <person name="Dutilh B.E."/>
            <person name="Sinninghe Damste J.S."/>
        </authorList>
    </citation>
    <scope>NUCLEOTIDE SEQUENCE [LARGE SCALE GENOMIC DNA]</scope>
    <source>
        <strain evidence="2">NIOZ-UU81</strain>
    </source>
</reference>
<feature type="transmembrane region" description="Helical" evidence="1">
    <location>
        <begin position="90"/>
        <end position="110"/>
    </location>
</feature>
<feature type="transmembrane region" description="Helical" evidence="1">
    <location>
        <begin position="65"/>
        <end position="84"/>
    </location>
</feature>
<proteinExistence type="predicted"/>
<keyword evidence="1" id="KW-1133">Transmembrane helix</keyword>
<accession>A0A8J6TE15</accession>
<feature type="transmembrane region" description="Helical" evidence="1">
    <location>
        <begin position="6"/>
        <end position="24"/>
    </location>
</feature>
<dbReference type="Pfam" id="PF11026">
    <property type="entry name" value="DUF2721"/>
    <property type="match status" value="1"/>
</dbReference>
<evidence type="ECO:0000256" key="1">
    <source>
        <dbReference type="SAM" id="Phobius"/>
    </source>
</evidence>
<dbReference type="AlphaFoldDB" id="A0A8J6TE15"/>
<evidence type="ECO:0000313" key="2">
    <source>
        <dbReference type="EMBL" id="MBC8208629.1"/>
    </source>
</evidence>
<dbReference type="Proteomes" id="UP000599024">
    <property type="component" value="Unassembled WGS sequence"/>
</dbReference>
<sequence>MEITLTTPALLFPAISLLLVAYTNRFNTISARIRALYSQYKQDPDDILVGQIESLRKRVYLIRNMQAFGVASLFSCVLCLFILFAGKLLAGKIIFSLSLILMMISLGLSFREILISVQALNIELSGMQKEDGRSRG</sequence>
<evidence type="ECO:0000313" key="3">
    <source>
        <dbReference type="Proteomes" id="UP000599024"/>
    </source>
</evidence>
<dbReference type="InterPro" id="IPR021279">
    <property type="entry name" value="DUF2721"/>
</dbReference>
<name>A0A8J6TE15_9BACT</name>
<organism evidence="2 3">
    <name type="scientific">Candidatus Desulfatifera sulfidica</name>
    <dbReference type="NCBI Taxonomy" id="2841691"/>
    <lineage>
        <taxon>Bacteria</taxon>
        <taxon>Pseudomonadati</taxon>
        <taxon>Thermodesulfobacteriota</taxon>
        <taxon>Desulfobulbia</taxon>
        <taxon>Desulfobulbales</taxon>
        <taxon>Desulfobulbaceae</taxon>
        <taxon>Candidatus Desulfatifera</taxon>
    </lineage>
</organism>
<keyword evidence="1" id="KW-0812">Transmembrane</keyword>
<dbReference type="EMBL" id="JACNLK010000047">
    <property type="protein sequence ID" value="MBC8208629.1"/>
    <property type="molecule type" value="Genomic_DNA"/>
</dbReference>
<keyword evidence="1" id="KW-0472">Membrane</keyword>
<gene>
    <name evidence="2" type="ORF">H8E79_05630</name>
</gene>
<comment type="caution">
    <text evidence="2">The sequence shown here is derived from an EMBL/GenBank/DDBJ whole genome shotgun (WGS) entry which is preliminary data.</text>
</comment>
<protein>
    <submittedName>
        <fullName evidence="2">DUF2721 domain-containing protein</fullName>
    </submittedName>
</protein>